<dbReference type="InterPro" id="IPR009651">
    <property type="entry name" value="Met_g_lyase_put"/>
</dbReference>
<dbReference type="Gene3D" id="3.40.640.10">
    <property type="entry name" value="Type I PLP-dependent aspartate aminotransferase-like (Major domain)"/>
    <property type="match status" value="1"/>
</dbReference>
<gene>
    <name evidence="1" type="ORF">C273_00920</name>
</gene>
<reference evidence="1 2" key="1">
    <citation type="journal article" date="2013" name="Genome Announc.">
        <title>Genome Sequence of Staphylococcus massiliensis Strain S46, Isolated from the Surface of Healthy Human Skin.</title>
        <authorList>
            <person name="Srivastav R."/>
            <person name="Singh A."/>
            <person name="Jangir P.K."/>
            <person name="Kumari C."/>
            <person name="Muduli S."/>
            <person name="Sharma R."/>
        </authorList>
    </citation>
    <scope>NUCLEOTIDE SEQUENCE [LARGE SCALE GENOMIC DNA]</scope>
    <source>
        <strain evidence="1 2">S46</strain>
    </source>
</reference>
<dbReference type="STRING" id="1229783.C273_00920"/>
<organism evidence="1 2">
    <name type="scientific">Staphylococcus massiliensis S46</name>
    <dbReference type="NCBI Taxonomy" id="1229783"/>
    <lineage>
        <taxon>Bacteria</taxon>
        <taxon>Bacillati</taxon>
        <taxon>Bacillota</taxon>
        <taxon>Bacilli</taxon>
        <taxon>Bacillales</taxon>
        <taxon>Staphylococcaceae</taxon>
        <taxon>Staphylococcus</taxon>
    </lineage>
</organism>
<sequence length="413" mass="45386">MKDMNQLVETVESELAPYFKEVDAISLYNQEKVLDAYHAVKVSESDLLGTTGYGYDDFGRDHLEEIYARTFKAEDALVRPQIISGTHAITIALQSILQAGDELLYITGTPYDTLQEVIGINGNGVMSLKEYGVSYQDVPLKDGAFDTEQILDSIHDKTKVVAIQRSKGYDQRPSVDIDAIEAIIQTIKSKHPNVIVFVDNCYGEFVERTEPIECGADIIAGSLIKNPGGGLAKIGGYIAGRQDLIERCGYRLTAPGIGKEAGASLYSLHEMYQGFFMAPHVVAQSLKGALFTSLLLEKVNMTTSPKYNAKRTDLIQTVTFDTKEQMIQFCQSIQHASPVNAHFSPEPSYMPGYEDDVIMAAGTFVQGSSIELSADGPIRPPYEAYVQGGLTYEHVKIAVMRAVKKLQDQGLIS</sequence>
<dbReference type="Gene3D" id="3.90.1150.60">
    <property type="entry name" value="Methioning gamme-lyase, C-terminal domain"/>
    <property type="match status" value="1"/>
</dbReference>
<protein>
    <submittedName>
        <fullName evidence="1">Aluminum resistance protein</fullName>
    </submittedName>
</protein>
<dbReference type="AlphaFoldDB" id="K9ATB0"/>
<evidence type="ECO:0000313" key="1">
    <source>
        <dbReference type="EMBL" id="EKU50539.1"/>
    </source>
</evidence>
<dbReference type="RefSeq" id="WP_009381827.1">
    <property type="nucleotide sequence ID" value="NZ_AMSQ01000001.1"/>
</dbReference>
<dbReference type="eggNOG" id="COG4100">
    <property type="taxonomic scope" value="Bacteria"/>
</dbReference>
<dbReference type="SUPFAM" id="SSF53383">
    <property type="entry name" value="PLP-dependent transferases"/>
    <property type="match status" value="1"/>
</dbReference>
<comment type="caution">
    <text evidence="1">The sequence shown here is derived from an EMBL/GenBank/DDBJ whole genome shotgun (WGS) entry which is preliminary data.</text>
</comment>
<keyword evidence="2" id="KW-1185">Reference proteome</keyword>
<proteinExistence type="predicted"/>
<dbReference type="InterPro" id="IPR015421">
    <property type="entry name" value="PyrdxlP-dep_Trfase_major"/>
</dbReference>
<dbReference type="Pfam" id="PF06838">
    <property type="entry name" value="Met_gamma_lyase"/>
    <property type="match status" value="1"/>
</dbReference>
<dbReference type="EMBL" id="AMSQ01000001">
    <property type="protein sequence ID" value="EKU50539.1"/>
    <property type="molecule type" value="Genomic_DNA"/>
</dbReference>
<dbReference type="OrthoDB" id="9764766at2"/>
<dbReference type="Proteomes" id="UP000009885">
    <property type="component" value="Unassembled WGS sequence"/>
</dbReference>
<accession>K9ATB0</accession>
<dbReference type="PANTHER" id="PTHR46658:SF1">
    <property type="entry name" value="CYS OR MET METABOLISM PYRIDOXAL-PHOSPHATE-DEPENDENT ENZYME"/>
    <property type="match status" value="1"/>
</dbReference>
<evidence type="ECO:0000313" key="2">
    <source>
        <dbReference type="Proteomes" id="UP000009885"/>
    </source>
</evidence>
<dbReference type="PATRIC" id="fig|1229783.3.peg.188"/>
<dbReference type="PANTHER" id="PTHR46658">
    <property type="entry name" value="CYS OR MET METABOLISM PYRIDOXAL-PHOSPHATE-DEPENDENT ENZYME"/>
    <property type="match status" value="1"/>
</dbReference>
<name>K9ATB0_9STAP</name>
<dbReference type="InterPro" id="IPR015424">
    <property type="entry name" value="PyrdxlP-dep_Trfase"/>
</dbReference>